<dbReference type="AlphaFoldDB" id="A0A5K1U8X6"/>
<reference evidence="2 3" key="1">
    <citation type="submission" date="2016-05" db="EMBL/GenBank/DDBJ databases">
        <title>First whole genome sequencing of Entamoeba histolytica HM1:IMSS-clone-6.</title>
        <authorList>
            <person name="Mukherjee Avik.K."/>
            <person name="Izumyama S."/>
            <person name="Nakada-Tsukui K."/>
            <person name="Nozaki T."/>
        </authorList>
    </citation>
    <scope>NUCLEOTIDE SEQUENCE [LARGE SCALE GENOMIC DNA]</scope>
    <source>
        <strain evidence="2 3">HM1:IMSS clone 6</strain>
    </source>
</reference>
<evidence type="ECO:0000313" key="2">
    <source>
        <dbReference type="EMBL" id="GAT95320.1"/>
    </source>
</evidence>
<gene>
    <name evidence="2" type="ORF">CL6EHI_168840</name>
</gene>
<sequence>MNPKNLSEGTVCQTYSVRIECNVADSEDDREMVIVPLILGQGTDWDKINPEMFQIKDINITINSYYQNNMMVNQSIEWYISGDYPMYVQAFAGNTYNEGDATKMNELIFTGIYLSAKRKKKEGVEEKHNCKGKMQHKPEPSEDNKYVDTPVGGKLILNYQAFIRAEITIAYTRKPY</sequence>
<dbReference type="VEuPathDB" id="AmoebaDB:EHI_168840"/>
<evidence type="ECO:0000256" key="1">
    <source>
        <dbReference type="SAM" id="MobiDB-lite"/>
    </source>
</evidence>
<dbReference type="OMA" id="HIAMSIR"/>
<dbReference type="Proteomes" id="UP000078387">
    <property type="component" value="Unassembled WGS sequence"/>
</dbReference>
<organism evidence="2 3">
    <name type="scientific">Entamoeba histolytica</name>
    <dbReference type="NCBI Taxonomy" id="5759"/>
    <lineage>
        <taxon>Eukaryota</taxon>
        <taxon>Amoebozoa</taxon>
        <taxon>Evosea</taxon>
        <taxon>Archamoebae</taxon>
        <taxon>Mastigamoebida</taxon>
        <taxon>Entamoebidae</taxon>
        <taxon>Entamoeba</taxon>
    </lineage>
</organism>
<evidence type="ECO:0000313" key="3">
    <source>
        <dbReference type="Proteomes" id="UP000078387"/>
    </source>
</evidence>
<dbReference type="VEuPathDB" id="AmoebaDB:EHI7A_154090"/>
<comment type="caution">
    <text evidence="2">The sequence shown here is derived from an EMBL/GenBank/DDBJ whole genome shotgun (WGS) entry which is preliminary data.</text>
</comment>
<protein>
    <submittedName>
        <fullName evidence="2">Uncharacterized protein</fullName>
    </submittedName>
</protein>
<name>A0A5K1U8X6_ENTHI</name>
<feature type="region of interest" description="Disordered" evidence="1">
    <location>
        <begin position="124"/>
        <end position="145"/>
    </location>
</feature>
<dbReference type="VEuPathDB" id="AmoebaDB:EHI5A_180220"/>
<proteinExistence type="predicted"/>
<accession>A0A5K1U8X6</accession>
<dbReference type="EMBL" id="BDEQ01000001">
    <property type="protein sequence ID" value="GAT95320.1"/>
    <property type="molecule type" value="Genomic_DNA"/>
</dbReference>
<feature type="compositionally biased region" description="Basic and acidic residues" evidence="1">
    <location>
        <begin position="136"/>
        <end position="145"/>
    </location>
</feature>
<dbReference type="VEuPathDB" id="AmoebaDB:KM1_247400"/>